<dbReference type="InterPro" id="IPR029001">
    <property type="entry name" value="ITPase-like_fam"/>
</dbReference>
<dbReference type="AlphaFoldDB" id="A0A537KBD5"/>
<proteinExistence type="inferred from homology"/>
<dbReference type="FunFam" id="3.90.950.10:FF:000005">
    <property type="entry name" value="7-methyl-GTP pyrophosphatase"/>
    <property type="match status" value="1"/>
</dbReference>
<accession>A0A537KBD5</accession>
<feature type="site" description="Important for substrate specificity" evidence="6">
    <location>
        <position position="74"/>
    </location>
</feature>
<dbReference type="Proteomes" id="UP000318509">
    <property type="component" value="Unassembled WGS sequence"/>
</dbReference>
<evidence type="ECO:0000256" key="1">
    <source>
        <dbReference type="ARBA" id="ARBA00001968"/>
    </source>
</evidence>
<organism evidence="7 8">
    <name type="scientific">Candidatus Segetimicrobium genomatis</name>
    <dbReference type="NCBI Taxonomy" id="2569760"/>
    <lineage>
        <taxon>Bacteria</taxon>
        <taxon>Bacillati</taxon>
        <taxon>Candidatus Sysuimicrobiota</taxon>
        <taxon>Candidatus Sysuimicrobiia</taxon>
        <taxon>Candidatus Sysuimicrobiales</taxon>
        <taxon>Candidatus Segetimicrobiaceae</taxon>
        <taxon>Candidatus Segetimicrobium</taxon>
    </lineage>
</organism>
<dbReference type="Gene3D" id="3.90.950.10">
    <property type="match status" value="1"/>
</dbReference>
<gene>
    <name evidence="7" type="ORF">E6H00_01765</name>
</gene>
<dbReference type="GO" id="GO:0036221">
    <property type="term" value="F:UTP diphosphatase activity"/>
    <property type="evidence" value="ECO:0007669"/>
    <property type="project" value="RHEA"/>
</dbReference>
<evidence type="ECO:0000256" key="6">
    <source>
        <dbReference type="HAMAP-Rule" id="MF_00528"/>
    </source>
</evidence>
<evidence type="ECO:0000313" key="8">
    <source>
        <dbReference type="Proteomes" id="UP000318509"/>
    </source>
</evidence>
<reference evidence="7 8" key="1">
    <citation type="journal article" date="2019" name="Nat. Microbiol.">
        <title>Mediterranean grassland soil C-N compound turnover is dependent on rainfall and depth, and is mediated by genomically divergent microorganisms.</title>
        <authorList>
            <person name="Diamond S."/>
            <person name="Andeer P.F."/>
            <person name="Li Z."/>
            <person name="Crits-Christoph A."/>
            <person name="Burstein D."/>
            <person name="Anantharaman K."/>
            <person name="Lane K.R."/>
            <person name="Thomas B.C."/>
            <person name="Pan C."/>
            <person name="Northen T.R."/>
            <person name="Banfield J.F."/>
        </authorList>
    </citation>
    <scope>NUCLEOTIDE SEQUENCE [LARGE SCALE GENOMIC DNA]</scope>
    <source>
        <strain evidence="7">NP_3</strain>
    </source>
</reference>
<comment type="subcellular location">
    <subcellularLocation>
        <location evidence="2 6">Cytoplasm</location>
    </subcellularLocation>
</comment>
<comment type="caution">
    <text evidence="6">Lacks conserved residue(s) required for the propagation of feature annotation.</text>
</comment>
<comment type="catalytic activity">
    <reaction evidence="6">
        <text>UTP + H2O = UMP + diphosphate + H(+)</text>
        <dbReference type="Rhea" id="RHEA:29395"/>
        <dbReference type="ChEBI" id="CHEBI:15377"/>
        <dbReference type="ChEBI" id="CHEBI:15378"/>
        <dbReference type="ChEBI" id="CHEBI:33019"/>
        <dbReference type="ChEBI" id="CHEBI:46398"/>
        <dbReference type="ChEBI" id="CHEBI:57865"/>
        <dbReference type="EC" id="3.6.1.9"/>
    </reaction>
</comment>
<name>A0A537KBD5_9BACT</name>
<dbReference type="GO" id="GO:0009117">
    <property type="term" value="P:nucleotide metabolic process"/>
    <property type="evidence" value="ECO:0007669"/>
    <property type="project" value="UniProtKB-KW"/>
</dbReference>
<dbReference type="HAMAP" id="MF_00528">
    <property type="entry name" value="Maf"/>
    <property type="match status" value="1"/>
</dbReference>
<dbReference type="SUPFAM" id="SSF52972">
    <property type="entry name" value="ITPase-like"/>
    <property type="match status" value="1"/>
</dbReference>
<dbReference type="Pfam" id="PF02545">
    <property type="entry name" value="Maf"/>
    <property type="match status" value="1"/>
</dbReference>
<dbReference type="GO" id="GO:0036218">
    <property type="term" value="F:dTTP diphosphatase activity"/>
    <property type="evidence" value="ECO:0007669"/>
    <property type="project" value="RHEA"/>
</dbReference>
<keyword evidence="4 6" id="KW-0378">Hydrolase</keyword>
<feature type="site" description="Important for substrate specificity" evidence="6">
    <location>
        <position position="158"/>
    </location>
</feature>
<comment type="cofactor">
    <cofactor evidence="1 6">
        <name>a divalent metal cation</name>
        <dbReference type="ChEBI" id="CHEBI:60240"/>
    </cofactor>
</comment>
<dbReference type="PANTHER" id="PTHR43213">
    <property type="entry name" value="BIFUNCTIONAL DTTP/UTP PYROPHOSPHATASE/METHYLTRANSFERASE PROTEIN-RELATED"/>
    <property type="match status" value="1"/>
</dbReference>
<dbReference type="InterPro" id="IPR003697">
    <property type="entry name" value="Maf-like"/>
</dbReference>
<feature type="active site" description="Proton acceptor" evidence="6">
    <location>
        <position position="73"/>
    </location>
</feature>
<evidence type="ECO:0000256" key="2">
    <source>
        <dbReference type="ARBA" id="ARBA00004496"/>
    </source>
</evidence>
<evidence type="ECO:0000256" key="4">
    <source>
        <dbReference type="ARBA" id="ARBA00022801"/>
    </source>
</evidence>
<feature type="site" description="Important for substrate specificity" evidence="6">
    <location>
        <position position="16"/>
    </location>
</feature>
<protein>
    <recommendedName>
        <fullName evidence="6">dTTP/UTP pyrophosphatase</fullName>
        <shortName evidence="6">dTTPase/UTPase</shortName>
        <ecNumber evidence="6">3.6.1.9</ecNumber>
    </recommendedName>
    <alternativeName>
        <fullName evidence="6">Nucleoside triphosphate pyrophosphatase</fullName>
    </alternativeName>
    <alternativeName>
        <fullName evidence="6">Nucleotide pyrophosphatase</fullName>
        <shortName evidence="6">Nucleotide PPase</shortName>
    </alternativeName>
</protein>
<keyword evidence="3 6" id="KW-0963">Cytoplasm</keyword>
<comment type="caution">
    <text evidence="7">The sequence shown here is derived from an EMBL/GenBank/DDBJ whole genome shotgun (WGS) entry which is preliminary data.</text>
</comment>
<sequence length="202" mass="21472">MRRPTAEIVLASASPRRAELLASAGIVVEAIPSGIPEERRPGETPDEHVRRLAAAKARAVAASHPGRFFIGADTVVVLGGEVLGKPRDAADAERMLRALSGEVHDVVTGYAVYDASVDRIDVEAVTTRVWFRPLGDEEIAAYVAAERPFDKAGAYAIQGRAAGMVRRIEGSYTNIVGLPLCETLEALARMGAVSPCRGSKPN</sequence>
<dbReference type="NCBIfam" id="TIGR00172">
    <property type="entry name" value="maf"/>
    <property type="match status" value="1"/>
</dbReference>
<dbReference type="EC" id="3.6.1.9" evidence="6"/>
<dbReference type="PIRSF" id="PIRSF006305">
    <property type="entry name" value="Maf"/>
    <property type="match status" value="1"/>
</dbReference>
<evidence type="ECO:0000313" key="7">
    <source>
        <dbReference type="EMBL" id="TMI93088.1"/>
    </source>
</evidence>
<dbReference type="CDD" id="cd00555">
    <property type="entry name" value="Maf"/>
    <property type="match status" value="1"/>
</dbReference>
<comment type="catalytic activity">
    <reaction evidence="6">
        <text>dTTP + H2O = dTMP + diphosphate + H(+)</text>
        <dbReference type="Rhea" id="RHEA:28534"/>
        <dbReference type="ChEBI" id="CHEBI:15377"/>
        <dbReference type="ChEBI" id="CHEBI:15378"/>
        <dbReference type="ChEBI" id="CHEBI:33019"/>
        <dbReference type="ChEBI" id="CHEBI:37568"/>
        <dbReference type="ChEBI" id="CHEBI:63528"/>
        <dbReference type="EC" id="3.6.1.9"/>
    </reaction>
</comment>
<dbReference type="PANTHER" id="PTHR43213:SF5">
    <property type="entry name" value="BIFUNCTIONAL DTTP_UTP PYROPHOSPHATASE_METHYLTRANSFERASE PROTEIN-RELATED"/>
    <property type="match status" value="1"/>
</dbReference>
<evidence type="ECO:0000256" key="5">
    <source>
        <dbReference type="ARBA" id="ARBA00023080"/>
    </source>
</evidence>
<evidence type="ECO:0000256" key="3">
    <source>
        <dbReference type="ARBA" id="ARBA00022490"/>
    </source>
</evidence>
<comment type="similarity">
    <text evidence="6">Belongs to the Maf family. YhdE subfamily.</text>
</comment>
<keyword evidence="5 6" id="KW-0546">Nucleotide metabolism</keyword>
<comment type="function">
    <text evidence="6">Nucleoside triphosphate pyrophosphatase that hydrolyzes dTTP and UTP. May have a dual role in cell division arrest and in preventing the incorporation of modified nucleotides into cellular nucleic acids.</text>
</comment>
<dbReference type="GO" id="GO:0005737">
    <property type="term" value="C:cytoplasm"/>
    <property type="evidence" value="ECO:0007669"/>
    <property type="project" value="UniProtKB-SubCell"/>
</dbReference>
<dbReference type="EMBL" id="VBAK01000039">
    <property type="protein sequence ID" value="TMI93088.1"/>
    <property type="molecule type" value="Genomic_DNA"/>
</dbReference>